<comment type="similarity">
    <text evidence="1">Belongs to the Skp family.</text>
</comment>
<proteinExistence type="inferred from homology"/>
<gene>
    <name evidence="3" type="ORF">NG653_05045</name>
</gene>
<dbReference type="PANTHER" id="PTHR35089">
    <property type="entry name" value="CHAPERONE PROTEIN SKP"/>
    <property type="match status" value="1"/>
</dbReference>
<sequence>MKNFMGLFAALLLLSCQQQKIGYVDNVKLMDGYQKKQDVEAEYQRRSEVFSRKRDSISQVFQLEAQELQNRTKTMSEQKAQEEFGLFQQKGQMVGQQLQQEEQQMQRMGQMKMDSVVQQVRKAVKEYGKANGFTYILTGGEGGSVLYGDEKQDITEEVLKVLNEANPK</sequence>
<dbReference type="Gene3D" id="3.30.910.20">
    <property type="entry name" value="Skp domain"/>
    <property type="match status" value="1"/>
</dbReference>
<dbReference type="PANTHER" id="PTHR35089:SF1">
    <property type="entry name" value="CHAPERONE PROTEIN SKP"/>
    <property type="match status" value="1"/>
</dbReference>
<organism evidence="3 4">
    <name type="scientific">Robiginitalea marina</name>
    <dbReference type="NCBI Taxonomy" id="2954105"/>
    <lineage>
        <taxon>Bacteria</taxon>
        <taxon>Pseudomonadati</taxon>
        <taxon>Bacteroidota</taxon>
        <taxon>Flavobacteriia</taxon>
        <taxon>Flavobacteriales</taxon>
        <taxon>Flavobacteriaceae</taxon>
        <taxon>Robiginitalea</taxon>
    </lineage>
</organism>
<keyword evidence="4" id="KW-1185">Reference proteome</keyword>
<dbReference type="SUPFAM" id="SSF111384">
    <property type="entry name" value="OmpH-like"/>
    <property type="match status" value="1"/>
</dbReference>
<accession>A0ABT1AWB1</accession>
<keyword evidence="2" id="KW-0732">Signal</keyword>
<dbReference type="Proteomes" id="UP001206312">
    <property type="component" value="Unassembled WGS sequence"/>
</dbReference>
<evidence type="ECO:0000256" key="1">
    <source>
        <dbReference type="ARBA" id="ARBA00009091"/>
    </source>
</evidence>
<evidence type="ECO:0000256" key="2">
    <source>
        <dbReference type="ARBA" id="ARBA00022729"/>
    </source>
</evidence>
<protein>
    <submittedName>
        <fullName evidence="3">OmpH family outer membrane protein</fullName>
    </submittedName>
</protein>
<dbReference type="InterPro" id="IPR005632">
    <property type="entry name" value="Chaperone_Skp"/>
</dbReference>
<dbReference type="EMBL" id="JAMXIB010000003">
    <property type="protein sequence ID" value="MCO5724209.1"/>
    <property type="molecule type" value="Genomic_DNA"/>
</dbReference>
<dbReference type="SMART" id="SM00935">
    <property type="entry name" value="OmpH"/>
    <property type="match status" value="1"/>
</dbReference>
<evidence type="ECO:0000313" key="3">
    <source>
        <dbReference type="EMBL" id="MCO5724209.1"/>
    </source>
</evidence>
<name>A0ABT1AWB1_9FLAO</name>
<reference evidence="3 4" key="1">
    <citation type="submission" date="2022-06" db="EMBL/GenBank/DDBJ databases">
        <authorList>
            <person name="Xuan X."/>
        </authorList>
    </citation>
    <scope>NUCLEOTIDE SEQUENCE [LARGE SCALE GENOMIC DNA]</scope>
    <source>
        <strain evidence="3 4">2V75</strain>
    </source>
</reference>
<dbReference type="RefSeq" id="WP_252740590.1">
    <property type="nucleotide sequence ID" value="NZ_JAMXIB010000003.1"/>
</dbReference>
<dbReference type="Pfam" id="PF03938">
    <property type="entry name" value="OmpH"/>
    <property type="match status" value="1"/>
</dbReference>
<dbReference type="PROSITE" id="PS51257">
    <property type="entry name" value="PROKAR_LIPOPROTEIN"/>
    <property type="match status" value="1"/>
</dbReference>
<comment type="caution">
    <text evidence="3">The sequence shown here is derived from an EMBL/GenBank/DDBJ whole genome shotgun (WGS) entry which is preliminary data.</text>
</comment>
<evidence type="ECO:0000313" key="4">
    <source>
        <dbReference type="Proteomes" id="UP001206312"/>
    </source>
</evidence>
<dbReference type="InterPro" id="IPR024930">
    <property type="entry name" value="Skp_dom_sf"/>
</dbReference>